<evidence type="ECO:0000313" key="2">
    <source>
        <dbReference type="EMBL" id="MFC7193321.1"/>
    </source>
</evidence>
<evidence type="ECO:0000256" key="1">
    <source>
        <dbReference type="SAM" id="MobiDB-lite"/>
    </source>
</evidence>
<feature type="compositionally biased region" description="Low complexity" evidence="1">
    <location>
        <begin position="39"/>
        <end position="64"/>
    </location>
</feature>
<comment type="caution">
    <text evidence="3">The sequence shown here is derived from an EMBL/GenBank/DDBJ whole genome shotgun (WGS) entry which is preliminary data.</text>
</comment>
<reference evidence="4" key="2">
    <citation type="journal article" date="2019" name="Int. J. Syst. Evol. Microbiol.">
        <title>The Global Catalogue of Microorganisms (GCM) 10K type strain sequencing project: providing services to taxonomists for standard genome sequencing and annotation.</title>
        <authorList>
            <consortium name="The Broad Institute Genomics Platform"/>
            <consortium name="The Broad Institute Genome Sequencing Center for Infectious Disease"/>
            <person name="Wu L."/>
            <person name="Ma J."/>
        </authorList>
    </citation>
    <scope>NUCLEOTIDE SEQUENCE [LARGE SCALE GENOMIC DNA]</scope>
    <source>
        <strain evidence="4">RDMS1</strain>
    </source>
</reference>
<sequence length="144" mass="15976">MSSFKSGSGNLNFGEAESDEEETSTETTESETSSHRPSEQSTSSSSQASPSQSEQSSDQSDTTAKYPYFVRRGTVGDERENRLELFVRDKVAEQEATFRNELAEELGVDEIAKTDAREFALLAAYQNPKHIAECMREEGFGELN</sequence>
<dbReference type="AlphaFoldDB" id="A0ABD5YYV1"/>
<accession>A0ABD5YYV1</accession>
<dbReference type="RefSeq" id="WP_248911014.1">
    <property type="nucleotide sequence ID" value="NZ_JALLPK010000005.1"/>
</dbReference>
<dbReference type="Proteomes" id="UP001596417">
    <property type="component" value="Unassembled WGS sequence"/>
</dbReference>
<name>A0ABD5YYV1_9EURY</name>
<feature type="compositionally biased region" description="Polar residues" evidence="1">
    <location>
        <begin position="1"/>
        <end position="11"/>
    </location>
</feature>
<feature type="region of interest" description="Disordered" evidence="1">
    <location>
        <begin position="1"/>
        <end position="74"/>
    </location>
</feature>
<reference evidence="3" key="1">
    <citation type="journal article" date="2014" name="Int. J. Syst. Evol. Microbiol.">
        <title>Complete genome sequence of Corynebacterium casei LMG S-19264T (=DSM 44701T), isolated from a smear-ripened cheese.</title>
        <authorList>
            <consortium name="US DOE Joint Genome Institute (JGI-PGF)"/>
            <person name="Walter F."/>
            <person name="Albersmeier A."/>
            <person name="Kalinowski J."/>
            <person name="Ruckert C."/>
        </authorList>
    </citation>
    <scope>NUCLEOTIDE SEQUENCE [LARGE SCALE GENOMIC DNA]</scope>
    <source>
        <strain evidence="3">NBRC 107106</strain>
    </source>
</reference>
<gene>
    <name evidence="2" type="ORF">ACFQL7_28370</name>
    <name evidence="3" type="ORF">ACFQL7_28695</name>
</gene>
<proteinExistence type="predicted"/>
<keyword evidence="4" id="KW-1185">Reference proteome</keyword>
<dbReference type="Pfam" id="PF25925">
    <property type="entry name" value="DUF7970"/>
    <property type="match status" value="1"/>
</dbReference>
<dbReference type="EMBL" id="JBHTAX010000008">
    <property type="protein sequence ID" value="MFC7193382.1"/>
    <property type="molecule type" value="Genomic_DNA"/>
</dbReference>
<dbReference type="EMBL" id="JBHTAX010000008">
    <property type="protein sequence ID" value="MFC7193321.1"/>
    <property type="molecule type" value="Genomic_DNA"/>
</dbReference>
<organism evidence="3 4">
    <name type="scientific">Halocatena marina</name>
    <dbReference type="NCBI Taxonomy" id="2934937"/>
    <lineage>
        <taxon>Archaea</taxon>
        <taxon>Methanobacteriati</taxon>
        <taxon>Methanobacteriota</taxon>
        <taxon>Stenosarchaea group</taxon>
        <taxon>Halobacteria</taxon>
        <taxon>Halobacteriales</taxon>
        <taxon>Natronomonadaceae</taxon>
        <taxon>Halocatena</taxon>
    </lineage>
</organism>
<protein>
    <submittedName>
        <fullName evidence="3">Acyl-CoA dehydrogenase</fullName>
    </submittedName>
</protein>
<dbReference type="InterPro" id="IPR058276">
    <property type="entry name" value="DUF7970"/>
</dbReference>
<evidence type="ECO:0000313" key="3">
    <source>
        <dbReference type="EMBL" id="MFC7193382.1"/>
    </source>
</evidence>
<evidence type="ECO:0000313" key="4">
    <source>
        <dbReference type="Proteomes" id="UP001596417"/>
    </source>
</evidence>
<reference evidence="3" key="3">
    <citation type="submission" date="2024-09" db="EMBL/GenBank/DDBJ databases">
        <authorList>
            <person name="Sun Q."/>
        </authorList>
    </citation>
    <scope>NUCLEOTIDE SEQUENCE</scope>
    <source>
        <strain evidence="3">NBRC 107106</strain>
    </source>
</reference>